<comment type="caution">
    <text evidence="3">The sequence shown here is derived from an EMBL/GenBank/DDBJ whole genome shotgun (WGS) entry which is preliminary data.</text>
</comment>
<evidence type="ECO:0000256" key="1">
    <source>
        <dbReference type="SAM" id="Phobius"/>
    </source>
</evidence>
<dbReference type="PANTHER" id="PTHR34220:SF7">
    <property type="entry name" value="SENSOR HISTIDINE KINASE YPDA"/>
    <property type="match status" value="1"/>
</dbReference>
<dbReference type="Proteomes" id="UP001363035">
    <property type="component" value="Unassembled WGS sequence"/>
</dbReference>
<evidence type="ECO:0000313" key="4">
    <source>
        <dbReference type="Proteomes" id="UP001363035"/>
    </source>
</evidence>
<keyword evidence="1" id="KW-0472">Membrane</keyword>
<feature type="domain" description="Signal transduction histidine kinase internal region" evidence="2">
    <location>
        <begin position="167"/>
        <end position="237"/>
    </location>
</feature>
<proteinExistence type="predicted"/>
<keyword evidence="4" id="KW-1185">Reference proteome</keyword>
<evidence type="ECO:0000259" key="2">
    <source>
        <dbReference type="Pfam" id="PF06580"/>
    </source>
</evidence>
<organism evidence="3 4">
    <name type="scientific">Sphingobacterium tenebrionis</name>
    <dbReference type="NCBI Taxonomy" id="3111775"/>
    <lineage>
        <taxon>Bacteria</taxon>
        <taxon>Pseudomonadati</taxon>
        <taxon>Bacteroidota</taxon>
        <taxon>Sphingobacteriia</taxon>
        <taxon>Sphingobacteriales</taxon>
        <taxon>Sphingobacteriaceae</taxon>
        <taxon>Sphingobacterium</taxon>
    </lineage>
</organism>
<reference evidence="3 4" key="1">
    <citation type="submission" date="2024-01" db="EMBL/GenBank/DDBJ databases">
        <title>Sphingobacterium tenebrionis sp. nov., a novel endophyte isolated from tenebrio molitor intestines.</title>
        <authorList>
            <person name="Zhang C."/>
        </authorList>
    </citation>
    <scope>NUCLEOTIDE SEQUENCE [LARGE SCALE GENOMIC DNA]</scope>
    <source>
        <strain evidence="3 4">PU5-4</strain>
    </source>
</reference>
<feature type="transmembrane region" description="Helical" evidence="1">
    <location>
        <begin position="7"/>
        <end position="24"/>
    </location>
</feature>
<dbReference type="Pfam" id="PF06580">
    <property type="entry name" value="His_kinase"/>
    <property type="match status" value="1"/>
</dbReference>
<keyword evidence="1" id="KW-1133">Transmembrane helix</keyword>
<accession>A0ABU8I1Y8</accession>
<name>A0ABU8I1Y8_9SPHI</name>
<dbReference type="EMBL" id="JAYLLN010000003">
    <property type="protein sequence ID" value="MEI5983747.1"/>
    <property type="molecule type" value="Genomic_DNA"/>
</dbReference>
<keyword evidence="3" id="KW-0808">Transferase</keyword>
<feature type="transmembrane region" description="Helical" evidence="1">
    <location>
        <begin position="66"/>
        <end position="87"/>
    </location>
</feature>
<sequence length="351" mass="40571">MRNQRNYLIKLHVISWMVYALLFYAINKLGNQDLSFWTVLVSLPFFAFVFYGVRTILKRWIGTGKILAGICLLGGFLVICGLLVYLMTYGWQQKGIVYGKYVVQGKDFDLREFIQTCLIMLGHFTFLAILDFLNSKRMNEIAEKIEQMEMRFREETLRKDYEYHGQAEQIPSHFLLNVFQMWESQLGTANSQIGSQLTQMYQLVEYFMGSGSVDGGREILLSKEIEMARKYLSLQMLISSRKPQMEWKVSGNTKGVVIPPTTLLGLVMNIFKHGSAYDPLHPAVIEVDVQRDSYRILARNKCNPSGHGLISHGLGLVHMRNRLDTLFKDRCQLKIERDQDIFLVDILVRLI</sequence>
<evidence type="ECO:0000313" key="3">
    <source>
        <dbReference type="EMBL" id="MEI5983747.1"/>
    </source>
</evidence>
<protein>
    <submittedName>
        <fullName evidence="3">Histidine kinase</fullName>
    </submittedName>
</protein>
<dbReference type="InterPro" id="IPR010559">
    <property type="entry name" value="Sig_transdc_His_kin_internal"/>
</dbReference>
<feature type="transmembrane region" description="Helical" evidence="1">
    <location>
        <begin position="36"/>
        <end position="54"/>
    </location>
</feature>
<gene>
    <name evidence="3" type="ORF">VJ786_02405</name>
</gene>
<dbReference type="GO" id="GO:0016301">
    <property type="term" value="F:kinase activity"/>
    <property type="evidence" value="ECO:0007669"/>
    <property type="project" value="UniProtKB-KW"/>
</dbReference>
<dbReference type="PANTHER" id="PTHR34220">
    <property type="entry name" value="SENSOR HISTIDINE KINASE YPDA"/>
    <property type="match status" value="1"/>
</dbReference>
<keyword evidence="1" id="KW-0812">Transmembrane</keyword>
<keyword evidence="3" id="KW-0418">Kinase</keyword>
<dbReference type="RefSeq" id="WP_134778138.1">
    <property type="nucleotide sequence ID" value="NZ_JAYLLN010000003.1"/>
</dbReference>
<dbReference type="InterPro" id="IPR050640">
    <property type="entry name" value="Bact_2-comp_sensor_kinase"/>
</dbReference>
<feature type="transmembrane region" description="Helical" evidence="1">
    <location>
        <begin position="113"/>
        <end position="133"/>
    </location>
</feature>